<dbReference type="InterPro" id="IPR003673">
    <property type="entry name" value="CoA-Trfase_fam_III"/>
</dbReference>
<dbReference type="Gene3D" id="3.30.1540.10">
    <property type="entry name" value="formyl-coa transferase, domain 3"/>
    <property type="match status" value="1"/>
</dbReference>
<sequence>MFMVHPAARPLDGVVVVSLEQAVAAPFATRQLADLGARVIKIERPGGGDFARGYDQAVHGMSSYFVWLNRGKESLSLDVKSPGGRDVLRRLLSEADVFVHNLGPGAVGRLGFGVEALAELNPRLVSCAVNGYGSSGPWSQRKAYDLLIQCQTGLVSLTGTPEAGARVGVSVADIAAGMYAFSGVLTALLDRERTGAVRAVEVSLFDALAEWMSQPAYYTAYSGVQPPRLGTHHATIAPYGAYAASDGREVLFSIQNDAEWRAFCSDFLGDPAVAEDVRFATGAARVANREDLDVLVAAAYARRTSSEVAELLDSLRIANAPINDVADFLDHPVLRERGRWHEIATPGGPVEALVPPIDLAGTTPVMGDVPALGAHTDVLLSELGLDETEIKQLHADGTV</sequence>
<evidence type="ECO:0000256" key="1">
    <source>
        <dbReference type="ARBA" id="ARBA00022679"/>
    </source>
</evidence>
<dbReference type="InterPro" id="IPR023606">
    <property type="entry name" value="CoA-Trfase_III_dom_1_sf"/>
</dbReference>
<accession>A0ABN2QAC8</accession>
<gene>
    <name evidence="2" type="ORF">GCM10009798_04310</name>
</gene>
<name>A0ABN2QAC8_9ACTN</name>
<protein>
    <submittedName>
        <fullName evidence="2">CaiB/BaiF CoA-transferase family protein</fullName>
    </submittedName>
</protein>
<comment type="caution">
    <text evidence="2">The sequence shown here is derived from an EMBL/GenBank/DDBJ whole genome shotgun (WGS) entry which is preliminary data.</text>
</comment>
<dbReference type="Pfam" id="PF02515">
    <property type="entry name" value="CoA_transf_3"/>
    <property type="match status" value="1"/>
</dbReference>
<keyword evidence="1" id="KW-0808">Transferase</keyword>
<keyword evidence="3" id="KW-1185">Reference proteome</keyword>
<dbReference type="Proteomes" id="UP001500571">
    <property type="component" value="Unassembled WGS sequence"/>
</dbReference>
<dbReference type="PANTHER" id="PTHR48207">
    <property type="entry name" value="SUCCINATE--HYDROXYMETHYLGLUTARATE COA-TRANSFERASE"/>
    <property type="match status" value="1"/>
</dbReference>
<proteinExistence type="predicted"/>
<dbReference type="EMBL" id="BAAAPB010000001">
    <property type="protein sequence ID" value="GAA1948282.1"/>
    <property type="molecule type" value="Genomic_DNA"/>
</dbReference>
<organism evidence="2 3">
    <name type="scientific">Nocardioides panacihumi</name>
    <dbReference type="NCBI Taxonomy" id="400774"/>
    <lineage>
        <taxon>Bacteria</taxon>
        <taxon>Bacillati</taxon>
        <taxon>Actinomycetota</taxon>
        <taxon>Actinomycetes</taxon>
        <taxon>Propionibacteriales</taxon>
        <taxon>Nocardioidaceae</taxon>
        <taxon>Nocardioides</taxon>
    </lineage>
</organism>
<dbReference type="PANTHER" id="PTHR48207:SF3">
    <property type="entry name" value="SUCCINATE--HYDROXYMETHYLGLUTARATE COA-TRANSFERASE"/>
    <property type="match status" value="1"/>
</dbReference>
<dbReference type="InterPro" id="IPR050483">
    <property type="entry name" value="CoA-transferase_III_domain"/>
</dbReference>
<dbReference type="SUPFAM" id="SSF89796">
    <property type="entry name" value="CoA-transferase family III (CaiB/BaiF)"/>
    <property type="match status" value="1"/>
</dbReference>
<dbReference type="InterPro" id="IPR044855">
    <property type="entry name" value="CoA-Trfase_III_dom3_sf"/>
</dbReference>
<dbReference type="Gene3D" id="3.40.50.10540">
    <property type="entry name" value="Crotonobetainyl-coa:carnitine coa-transferase, domain 1"/>
    <property type="match status" value="1"/>
</dbReference>
<evidence type="ECO:0000313" key="3">
    <source>
        <dbReference type="Proteomes" id="UP001500571"/>
    </source>
</evidence>
<evidence type="ECO:0000313" key="2">
    <source>
        <dbReference type="EMBL" id="GAA1948282.1"/>
    </source>
</evidence>
<reference evidence="2 3" key="1">
    <citation type="journal article" date="2019" name="Int. J. Syst. Evol. Microbiol.">
        <title>The Global Catalogue of Microorganisms (GCM) 10K type strain sequencing project: providing services to taxonomists for standard genome sequencing and annotation.</title>
        <authorList>
            <consortium name="The Broad Institute Genomics Platform"/>
            <consortium name="The Broad Institute Genome Sequencing Center for Infectious Disease"/>
            <person name="Wu L."/>
            <person name="Ma J."/>
        </authorList>
    </citation>
    <scope>NUCLEOTIDE SEQUENCE [LARGE SCALE GENOMIC DNA]</scope>
    <source>
        <strain evidence="2 3">JCM 15309</strain>
    </source>
</reference>